<keyword evidence="2 5" id="KW-0812">Transmembrane</keyword>
<sequence length="229" mass="24516">MSDTQQIKLWDLPTRLFHWTLAAAVIAAIVTGHVGGNAIEWHGRLGLLVVGLVVFRLVWGFIGSTYARFATFFPTPAGIRRYLKGQWQGVGHNPLGALSVFALLALTACQVGTGLFANDDIAFQGYLFNLAGKDLSDTLSGIHELCGNLLTGLIVLHVAAIVFYFHMRHHNLVRPMITGKAPAPAGTPDAQGGRLVAFIVALVLALAAVWGASGTWLPAPPPTTSNQDW</sequence>
<dbReference type="PANTHER" id="PTHR30485">
    <property type="entry name" value="NI/FE-HYDROGENASE 1 B-TYPE CYTOCHROME SUBUNIT"/>
    <property type="match status" value="1"/>
</dbReference>
<evidence type="ECO:0000256" key="2">
    <source>
        <dbReference type="ARBA" id="ARBA00022692"/>
    </source>
</evidence>
<feature type="transmembrane region" description="Helical" evidence="5">
    <location>
        <begin position="149"/>
        <end position="167"/>
    </location>
</feature>
<name>A0A975XV80_9RHOO</name>
<feature type="transmembrane region" description="Helical" evidence="5">
    <location>
        <begin position="195"/>
        <end position="219"/>
    </location>
</feature>
<dbReference type="InterPro" id="IPR011577">
    <property type="entry name" value="Cyt_b561_bac/Ni-Hgenase"/>
</dbReference>
<dbReference type="Pfam" id="PF01292">
    <property type="entry name" value="Ni_hydr_CYTB"/>
    <property type="match status" value="1"/>
</dbReference>
<dbReference type="GO" id="GO:0009055">
    <property type="term" value="F:electron transfer activity"/>
    <property type="evidence" value="ECO:0007669"/>
    <property type="project" value="InterPro"/>
</dbReference>
<feature type="domain" description="Cytochrome b561 bacterial/Ni-hydrogenase" evidence="6">
    <location>
        <begin position="10"/>
        <end position="179"/>
    </location>
</feature>
<protein>
    <submittedName>
        <fullName evidence="7">Cytochrome b/b6 domain-containing protein</fullName>
    </submittedName>
</protein>
<keyword evidence="3 5" id="KW-1133">Transmembrane helix</keyword>
<feature type="transmembrane region" description="Helical" evidence="5">
    <location>
        <begin position="41"/>
        <end position="59"/>
    </location>
</feature>
<evidence type="ECO:0000256" key="4">
    <source>
        <dbReference type="ARBA" id="ARBA00023136"/>
    </source>
</evidence>
<accession>A0A975XV80</accession>
<dbReference type="Proteomes" id="UP000683428">
    <property type="component" value="Chromosome"/>
</dbReference>
<dbReference type="RefSeq" id="WP_216126730.1">
    <property type="nucleotide sequence ID" value="NZ_CP064782.1"/>
</dbReference>
<evidence type="ECO:0000256" key="5">
    <source>
        <dbReference type="SAM" id="Phobius"/>
    </source>
</evidence>
<dbReference type="GO" id="GO:0020037">
    <property type="term" value="F:heme binding"/>
    <property type="evidence" value="ECO:0007669"/>
    <property type="project" value="TreeGrafter"/>
</dbReference>
<evidence type="ECO:0000256" key="1">
    <source>
        <dbReference type="ARBA" id="ARBA00004141"/>
    </source>
</evidence>
<dbReference type="GO" id="GO:0005886">
    <property type="term" value="C:plasma membrane"/>
    <property type="evidence" value="ECO:0007669"/>
    <property type="project" value="TreeGrafter"/>
</dbReference>
<proteinExistence type="predicted"/>
<evidence type="ECO:0000313" key="8">
    <source>
        <dbReference type="Proteomes" id="UP000683428"/>
    </source>
</evidence>
<dbReference type="EMBL" id="CP064782">
    <property type="protein sequence ID" value="QWT49530.1"/>
    <property type="molecule type" value="Genomic_DNA"/>
</dbReference>
<feature type="transmembrane region" description="Helical" evidence="5">
    <location>
        <begin position="16"/>
        <end position="34"/>
    </location>
</feature>
<organism evidence="7 8">
    <name type="scientific">Azospira inquinata</name>
    <dbReference type="NCBI Taxonomy" id="2785627"/>
    <lineage>
        <taxon>Bacteria</taxon>
        <taxon>Pseudomonadati</taxon>
        <taxon>Pseudomonadota</taxon>
        <taxon>Betaproteobacteria</taxon>
        <taxon>Rhodocyclales</taxon>
        <taxon>Rhodocyclaceae</taxon>
        <taxon>Azospira</taxon>
    </lineage>
</organism>
<dbReference type="PANTHER" id="PTHR30485:SF2">
    <property type="entry name" value="BLL0597 PROTEIN"/>
    <property type="match status" value="1"/>
</dbReference>
<dbReference type="KEGG" id="aiq:Azoinq_02650"/>
<dbReference type="InterPro" id="IPR051542">
    <property type="entry name" value="Hydrogenase_cytochrome"/>
</dbReference>
<dbReference type="AlphaFoldDB" id="A0A975XV80"/>
<feature type="transmembrane region" description="Helical" evidence="5">
    <location>
        <begin position="95"/>
        <end position="117"/>
    </location>
</feature>
<evidence type="ECO:0000259" key="6">
    <source>
        <dbReference type="Pfam" id="PF01292"/>
    </source>
</evidence>
<keyword evidence="4 5" id="KW-0472">Membrane</keyword>
<comment type="subcellular location">
    <subcellularLocation>
        <location evidence="1">Membrane</location>
        <topology evidence="1">Multi-pass membrane protein</topology>
    </subcellularLocation>
</comment>
<reference evidence="7" key="1">
    <citation type="submission" date="2020-11" db="EMBL/GenBank/DDBJ databases">
        <title>Azospira inquinata sp. nov.</title>
        <authorList>
            <person name="Moe W.M."/>
            <person name="Mikes M.C."/>
        </authorList>
    </citation>
    <scope>NUCLEOTIDE SEQUENCE</scope>
    <source>
        <strain evidence="7">Azo-3</strain>
    </source>
</reference>
<evidence type="ECO:0000313" key="7">
    <source>
        <dbReference type="EMBL" id="QWT49530.1"/>
    </source>
</evidence>
<evidence type="ECO:0000256" key="3">
    <source>
        <dbReference type="ARBA" id="ARBA00022989"/>
    </source>
</evidence>
<gene>
    <name evidence="7" type="ORF">Azoinq_02650</name>
</gene>
<keyword evidence="8" id="KW-1185">Reference proteome</keyword>